<evidence type="ECO:0000256" key="4">
    <source>
        <dbReference type="SAM" id="MobiDB-lite"/>
    </source>
</evidence>
<dbReference type="OrthoDB" id="9900537at2759"/>
<dbReference type="PANTHER" id="PTHR19422:SF123">
    <property type="entry name" value="RT1 CLASS I, LOCUS CE15"/>
    <property type="match status" value="1"/>
</dbReference>
<reference evidence="7" key="1">
    <citation type="submission" date="2025-08" db="UniProtKB">
        <authorList>
            <consortium name="RefSeq"/>
        </authorList>
    </citation>
    <scope>IDENTIFICATION</scope>
    <source>
        <tissue evidence="7">Brain</tissue>
    </source>
</reference>
<feature type="domain" description="dUTPase-like" evidence="5">
    <location>
        <begin position="25"/>
        <end position="146"/>
    </location>
</feature>
<dbReference type="PANTHER" id="PTHR19422">
    <property type="entry name" value="GAG RETROVIRAL POLYPROTEIN"/>
    <property type="match status" value="1"/>
</dbReference>
<dbReference type="Gene3D" id="2.70.40.10">
    <property type="match status" value="1"/>
</dbReference>
<dbReference type="SUPFAM" id="SSF51283">
    <property type="entry name" value="dUTPase-like"/>
    <property type="match status" value="1"/>
</dbReference>
<evidence type="ECO:0000313" key="6">
    <source>
        <dbReference type="Proteomes" id="UP000000715"/>
    </source>
</evidence>
<dbReference type="GO" id="GO:0004190">
    <property type="term" value="F:aspartic-type endopeptidase activity"/>
    <property type="evidence" value="ECO:0007669"/>
    <property type="project" value="UniProtKB-KW"/>
</dbReference>
<evidence type="ECO:0000256" key="2">
    <source>
        <dbReference type="ARBA" id="ARBA00022750"/>
    </source>
</evidence>
<feature type="region of interest" description="Disordered" evidence="4">
    <location>
        <begin position="1"/>
        <end position="35"/>
    </location>
</feature>
<dbReference type="InterPro" id="IPR051592">
    <property type="entry name" value="HERV-K_Pro_peptidase_A2"/>
</dbReference>
<dbReference type="InterPro" id="IPR036157">
    <property type="entry name" value="dUTPase-like_sf"/>
</dbReference>
<dbReference type="GeneID" id="106004568"/>
<keyword evidence="3" id="KW-0378">Hydrolase</keyword>
<keyword evidence="6" id="KW-1185">Reference proteome</keyword>
<dbReference type="Pfam" id="PF00692">
    <property type="entry name" value="dUTPase"/>
    <property type="match status" value="1"/>
</dbReference>
<dbReference type="GO" id="GO:0006508">
    <property type="term" value="P:proteolysis"/>
    <property type="evidence" value="ECO:0007669"/>
    <property type="project" value="UniProtKB-KW"/>
</dbReference>
<evidence type="ECO:0000256" key="1">
    <source>
        <dbReference type="ARBA" id="ARBA00022670"/>
    </source>
</evidence>
<dbReference type="RefSeq" id="XP_044932673.1">
    <property type="nucleotide sequence ID" value="XM_045076738.1"/>
</dbReference>
<organism evidence="6 7">
    <name type="scientific">Mustela putorius furo</name>
    <name type="common">European domestic ferret</name>
    <name type="synonym">Mustela furo</name>
    <dbReference type="NCBI Taxonomy" id="9669"/>
    <lineage>
        <taxon>Eukaryota</taxon>
        <taxon>Metazoa</taxon>
        <taxon>Chordata</taxon>
        <taxon>Craniata</taxon>
        <taxon>Vertebrata</taxon>
        <taxon>Euteleostomi</taxon>
        <taxon>Mammalia</taxon>
        <taxon>Eutheria</taxon>
        <taxon>Laurasiatheria</taxon>
        <taxon>Carnivora</taxon>
        <taxon>Caniformia</taxon>
        <taxon>Musteloidea</taxon>
        <taxon>Mustelidae</taxon>
        <taxon>Mustelinae</taxon>
        <taxon>Mustela</taxon>
    </lineage>
</organism>
<dbReference type="InterPro" id="IPR033704">
    <property type="entry name" value="dUTPase_trimeric"/>
</dbReference>
<keyword evidence="1" id="KW-0645">Protease</keyword>
<dbReference type="AlphaFoldDB" id="A0A8U0RYJ8"/>
<dbReference type="InterPro" id="IPR029054">
    <property type="entry name" value="dUTPase-like"/>
</dbReference>
<name>A0A8U0RYJ8_MUSPF</name>
<protein>
    <submittedName>
        <fullName evidence="7">Deoxyuridine 5'-triphosphate nucleotidohydrolase-like</fullName>
    </submittedName>
</protein>
<gene>
    <name evidence="7" type="primary">LOC106004568</name>
</gene>
<evidence type="ECO:0000256" key="3">
    <source>
        <dbReference type="ARBA" id="ARBA00022801"/>
    </source>
</evidence>
<proteinExistence type="predicted"/>
<dbReference type="Proteomes" id="UP000000715">
    <property type="component" value="Unplaced"/>
</dbReference>
<dbReference type="CDD" id="cd07557">
    <property type="entry name" value="trimeric_dUTPase"/>
    <property type="match status" value="1"/>
</dbReference>
<evidence type="ECO:0000259" key="5">
    <source>
        <dbReference type="Pfam" id="PF00692"/>
    </source>
</evidence>
<accession>A0A8U0RYJ8</accession>
<evidence type="ECO:0000313" key="7">
    <source>
        <dbReference type="RefSeq" id="XP_044932673.1"/>
    </source>
</evidence>
<keyword evidence="2" id="KW-0064">Aspartyl protease</keyword>
<sequence length="179" mass="18800">MGPITPGPSNVWGASTGSPHALPADEPRRATKGSAGLDIRATTRLVLTPEMGTEVVESDFKGPLPVNTVGLLLGHSSTALAGLIVHPGVIDADYTGIVKILVSSPHGITVISPGDKIAQIIVLPSCHKLFPNTEKSRGQRGFGSTGLPLACLTLGMEARPLYSLWIRNKKIYGPSEYRG</sequence>